<dbReference type="Pfam" id="PF07978">
    <property type="entry name" value="NIPSNAP"/>
    <property type="match status" value="1"/>
</dbReference>
<reference evidence="3 4" key="1">
    <citation type="submission" date="2015-09" db="EMBL/GenBank/DDBJ databases">
        <title>Genome sequence, genome mining and natural product profiling of a biocontrol bacterium Streptomyces malaysiensis F913.</title>
        <authorList>
            <person name="Xu Y."/>
            <person name="Wei J."/>
            <person name="Xie J."/>
            <person name="Li T."/>
            <person name="Zhou Z."/>
        </authorList>
    </citation>
    <scope>NUCLEOTIDE SEQUENCE [LARGE SCALE GENOMIC DNA]</scope>
    <source>
        <strain evidence="3 4">F913</strain>
    </source>
</reference>
<dbReference type="EMBL" id="JAALLH010000001">
    <property type="protein sequence ID" value="NIY62400.1"/>
    <property type="molecule type" value="Genomic_DNA"/>
</dbReference>
<evidence type="ECO:0000313" key="2">
    <source>
        <dbReference type="EMBL" id="NIY62400.1"/>
    </source>
</evidence>
<evidence type="ECO:0000313" key="4">
    <source>
        <dbReference type="Proteomes" id="UP000236520"/>
    </source>
</evidence>
<protein>
    <submittedName>
        <fullName evidence="2">NIPSNAP family containing protein</fullName>
    </submittedName>
</protein>
<dbReference type="SUPFAM" id="SSF54909">
    <property type="entry name" value="Dimeric alpha+beta barrel"/>
    <property type="match status" value="1"/>
</dbReference>
<evidence type="ECO:0000313" key="3">
    <source>
        <dbReference type="EMBL" id="PNG94271.1"/>
    </source>
</evidence>
<keyword evidence="4" id="KW-1185">Reference proteome</keyword>
<reference evidence="2 5" key="2">
    <citation type="submission" date="2020-02" db="EMBL/GenBank/DDBJ databases">
        <title>Streptomyces malaysiensis DSM14702 (JHCC583434, PFL_A843) Genome sequencing and assembly.</title>
        <authorList>
            <person name="Samborskyy M."/>
        </authorList>
    </citation>
    <scope>NUCLEOTIDE SEQUENCE [LARGE SCALE GENOMIC DNA]</scope>
    <source>
        <strain evidence="2 5">DSM 14702</strain>
    </source>
</reference>
<dbReference type="InterPro" id="IPR012577">
    <property type="entry name" value="NIPSNAP"/>
</dbReference>
<gene>
    <name evidence="2" type="ORF">SMALB_0309</name>
    <name evidence="3" type="ORF">SMF913_10296</name>
</gene>
<dbReference type="EMBL" id="LJIW01000001">
    <property type="protein sequence ID" value="PNG94271.1"/>
    <property type="molecule type" value="Genomic_DNA"/>
</dbReference>
<dbReference type="InterPro" id="IPR011008">
    <property type="entry name" value="Dimeric_a/b-barrel"/>
</dbReference>
<name>A0A2J7Z1X2_STRMQ</name>
<evidence type="ECO:0000313" key="5">
    <source>
        <dbReference type="Proteomes" id="UP000536624"/>
    </source>
</evidence>
<dbReference type="AlphaFoldDB" id="A0A2J7Z1X2"/>
<organism evidence="3 4">
    <name type="scientific">Streptomyces malaysiensis</name>
    <dbReference type="NCBI Taxonomy" id="92644"/>
    <lineage>
        <taxon>Bacteria</taxon>
        <taxon>Bacillati</taxon>
        <taxon>Actinomycetota</taxon>
        <taxon>Actinomycetes</taxon>
        <taxon>Kitasatosporales</taxon>
        <taxon>Streptomycetaceae</taxon>
        <taxon>Streptomyces</taxon>
        <taxon>Streptomyces violaceusniger group</taxon>
    </lineage>
</organism>
<accession>A0A2J7Z1X2</accession>
<dbReference type="Proteomes" id="UP000236520">
    <property type="component" value="Unassembled WGS sequence"/>
</dbReference>
<dbReference type="Gene3D" id="3.30.70.100">
    <property type="match status" value="1"/>
</dbReference>
<comment type="caution">
    <text evidence="3">The sequence shown here is derived from an EMBL/GenBank/DDBJ whole genome shotgun (WGS) entry which is preliminary data.</text>
</comment>
<sequence length="106" mass="12563">MYYEIRRYQTQPGRREEWVRYMEEVIIPFQTAQGMNVTASFIDDQDEDGYVWMRRFEDESDSDALYAAVYQHNRWKNEIGPIVNSLLIPEKTVVTRVSPTPASPLR</sequence>
<evidence type="ECO:0000259" key="1">
    <source>
        <dbReference type="Pfam" id="PF07978"/>
    </source>
</evidence>
<feature type="domain" description="NIPSNAP" evidence="1">
    <location>
        <begin position="3"/>
        <end position="85"/>
    </location>
</feature>
<proteinExistence type="predicted"/>
<dbReference type="Proteomes" id="UP000536624">
    <property type="component" value="Unassembled WGS sequence"/>
</dbReference>
<dbReference type="RefSeq" id="WP_079255774.1">
    <property type="nucleotide sequence ID" value="NZ_JAALLH010000001.1"/>
</dbReference>